<accession>K1WWY6</accession>
<keyword evidence="2" id="KW-0813">Transport</keyword>
<feature type="region of interest" description="Disordered" evidence="9">
    <location>
        <begin position="348"/>
        <end position="377"/>
    </location>
</feature>
<dbReference type="HOGENOM" id="CLU_009483_0_0_1"/>
<dbReference type="GO" id="GO:0005643">
    <property type="term" value="C:nuclear pore"/>
    <property type="evidence" value="ECO:0007669"/>
    <property type="project" value="UniProtKB-SubCell"/>
</dbReference>
<dbReference type="InterPro" id="IPR037700">
    <property type="entry name" value="NUP88/NUP82"/>
</dbReference>
<dbReference type="GO" id="GO:0006606">
    <property type="term" value="P:protein import into nucleus"/>
    <property type="evidence" value="ECO:0007669"/>
    <property type="project" value="TreeGrafter"/>
</dbReference>
<evidence type="ECO:0000256" key="6">
    <source>
        <dbReference type="ARBA" id="ARBA00023132"/>
    </source>
</evidence>
<dbReference type="RefSeq" id="XP_007292341.1">
    <property type="nucleotide sequence ID" value="XM_007292279.1"/>
</dbReference>
<dbReference type="eggNOG" id="ENOG502RXM6">
    <property type="taxonomic scope" value="Eukaryota"/>
</dbReference>
<reference evidence="10 11" key="1">
    <citation type="journal article" date="2012" name="BMC Genomics">
        <title>Sequencing the genome of Marssonina brunnea reveals fungus-poplar co-evolution.</title>
        <authorList>
            <person name="Zhu S."/>
            <person name="Cao Y.-Z."/>
            <person name="Jiang C."/>
            <person name="Tan B.-Y."/>
            <person name="Wang Z."/>
            <person name="Feng S."/>
            <person name="Zhang L."/>
            <person name="Su X.-H."/>
            <person name="Brejova B."/>
            <person name="Vinar T."/>
            <person name="Xu M."/>
            <person name="Wang M.-X."/>
            <person name="Zhang S.-G."/>
            <person name="Huang M.-R."/>
            <person name="Wu R."/>
            <person name="Zhou Y."/>
        </authorList>
    </citation>
    <scope>NUCLEOTIDE SEQUENCE [LARGE SCALE GENOMIC DNA]</scope>
    <source>
        <strain evidence="10 11">MB_m1</strain>
    </source>
</reference>
<dbReference type="Proteomes" id="UP000006753">
    <property type="component" value="Unassembled WGS sequence"/>
</dbReference>
<keyword evidence="4" id="KW-0653">Protein transport</keyword>
<evidence type="ECO:0000313" key="11">
    <source>
        <dbReference type="Proteomes" id="UP000006753"/>
    </source>
</evidence>
<feature type="coiled-coil region" evidence="8">
    <location>
        <begin position="697"/>
        <end position="769"/>
    </location>
</feature>
<comment type="subcellular location">
    <subcellularLocation>
        <location evidence="1">Nucleus</location>
        <location evidence="1">Nuclear pore complex</location>
    </subcellularLocation>
</comment>
<dbReference type="PANTHER" id="PTHR13257:SF0">
    <property type="entry name" value="NUCLEAR PORE COMPLEX PROTEIN NUP88"/>
    <property type="match status" value="1"/>
</dbReference>
<dbReference type="InParanoid" id="K1WWY6"/>
<evidence type="ECO:0000256" key="4">
    <source>
        <dbReference type="ARBA" id="ARBA00022927"/>
    </source>
</evidence>
<dbReference type="EMBL" id="JH921436">
    <property type="protein sequence ID" value="EKD17591.1"/>
    <property type="molecule type" value="Genomic_DNA"/>
</dbReference>
<dbReference type="InterPro" id="IPR036322">
    <property type="entry name" value="WD40_repeat_dom_sf"/>
</dbReference>
<feature type="region of interest" description="Disordered" evidence="9">
    <location>
        <begin position="34"/>
        <end position="53"/>
    </location>
</feature>
<evidence type="ECO:0000256" key="3">
    <source>
        <dbReference type="ARBA" id="ARBA00022816"/>
    </source>
</evidence>
<dbReference type="GO" id="GO:0006406">
    <property type="term" value="P:mRNA export from nucleus"/>
    <property type="evidence" value="ECO:0007669"/>
    <property type="project" value="TreeGrafter"/>
</dbReference>
<evidence type="ECO:0000256" key="7">
    <source>
        <dbReference type="ARBA" id="ARBA00023242"/>
    </source>
</evidence>
<gene>
    <name evidence="10" type="ORF">MBM_04452</name>
</gene>
<dbReference type="AlphaFoldDB" id="K1WWY6"/>
<dbReference type="SUPFAM" id="SSF50978">
    <property type="entry name" value="WD40 repeat-like"/>
    <property type="match status" value="1"/>
</dbReference>
<keyword evidence="8" id="KW-0175">Coiled coil</keyword>
<keyword evidence="3" id="KW-0509">mRNA transport</keyword>
<dbReference type="OrthoDB" id="341482at2759"/>
<evidence type="ECO:0000256" key="8">
    <source>
        <dbReference type="SAM" id="Coils"/>
    </source>
</evidence>
<evidence type="ECO:0000256" key="9">
    <source>
        <dbReference type="SAM" id="MobiDB-lite"/>
    </source>
</evidence>
<keyword evidence="6" id="KW-0906">Nuclear pore complex</keyword>
<organism evidence="10 11">
    <name type="scientific">Marssonina brunnea f. sp. multigermtubi (strain MB_m1)</name>
    <name type="common">Marssonina leaf spot fungus</name>
    <dbReference type="NCBI Taxonomy" id="1072389"/>
    <lineage>
        <taxon>Eukaryota</taxon>
        <taxon>Fungi</taxon>
        <taxon>Dikarya</taxon>
        <taxon>Ascomycota</taxon>
        <taxon>Pezizomycotina</taxon>
        <taxon>Leotiomycetes</taxon>
        <taxon>Helotiales</taxon>
        <taxon>Drepanopezizaceae</taxon>
        <taxon>Drepanopeziza</taxon>
    </lineage>
</organism>
<name>K1WWY6_MARBU</name>
<evidence type="ECO:0000256" key="1">
    <source>
        <dbReference type="ARBA" id="ARBA00004567"/>
    </source>
</evidence>
<feature type="compositionally biased region" description="Polar residues" evidence="9">
    <location>
        <begin position="34"/>
        <end position="49"/>
    </location>
</feature>
<proteinExistence type="predicted"/>
<keyword evidence="7" id="KW-0539">Nucleus</keyword>
<keyword evidence="5" id="KW-0811">Translocation</keyword>
<dbReference type="KEGG" id="mbe:MBM_04452"/>
<evidence type="ECO:0000256" key="5">
    <source>
        <dbReference type="ARBA" id="ARBA00023010"/>
    </source>
</evidence>
<dbReference type="PANTHER" id="PTHR13257">
    <property type="entry name" value="NUCLEOPORIN NUP84-RELATED"/>
    <property type="match status" value="1"/>
</dbReference>
<dbReference type="GO" id="GO:0000055">
    <property type="term" value="P:ribosomal large subunit export from nucleus"/>
    <property type="evidence" value="ECO:0007669"/>
    <property type="project" value="InterPro"/>
</dbReference>
<sequence length="884" mass="97772">MKQKIVGWTPAWLSKPSPGHTVFSAAAKSADFIPSQSNGLNPASKNTAKSGPRRTIARRGTEVFVAVGKEIRWADLVYMKEAFEEKEGSKKTFLNGKLRDSVASQYEEDHAQGYRTIKTQVADDIRQLIISPYGNYLAILTTHTVHITLLPESSQLTASDTAPLKLKSYTLGPTTHVTSQAGISSALWHPLGVNGLCLVTVTQDAVVRVWELSLTDRWSFDKPTLAIDLKKLADGQSVDQDFGASVSGMSKGFSPDSFEMEVASACFAGRGSGGWSPMTLWVAMREGDVYALCPLLPEKWSPPPTLIPSLSVSIVAKVAAMEDDPTVSHKSKVLAQQQLAWMSEIDNQEPIPGESLPGDPPAEVYSRPSNPGKTPKLQGPFDLDLAADDSEEALEDLLSDIYVIGGKIDADQLMFGEEDELEVDEVDREGLSVGVVCLLTNSGRLSVCLDIDGIEAQWLPKKKTKARIAHEEVDVPSLLTFEVLETLKKDETWEGDWPVISHDVLSRYAFYITSSGTVTYISLQPWAFRLDAELNDATAGAEFRIDLMAKAENSTRQRVYTQKPIDRNSPLAACSLIDDPDLGYFLLTASPRGPVSLNFESRYDKAVEDFRRSRSLSSSYESEPDKPMVLCHPRPVYEPSYVLGVDSALPQLLERLGHSKYKRLLKEPVRLSPATLQIMAEAHKVLSDETHRIGTAAAELFRRCTRLQVELKEQIQKANDVAARVEAVTGEDVDDGPVLSINDRIESRISAATERQKNLTERIEAIKKKTNKGTNRELSDREKAWVSEVQLLESKIFGNGENGDSGTRKVKEAWERYEEVRALKEELLEQIEDATAEDDIPTTPNLQVPSEIRKAKMAQIMGLLDRETAMVEAAKNRLERLSLS</sequence>
<dbReference type="STRING" id="1072389.K1WWY6"/>
<evidence type="ECO:0000256" key="2">
    <source>
        <dbReference type="ARBA" id="ARBA00022448"/>
    </source>
</evidence>
<dbReference type="OMA" id="WHPLGVH"/>
<dbReference type="GO" id="GO:0000056">
    <property type="term" value="P:ribosomal small subunit export from nucleus"/>
    <property type="evidence" value="ECO:0007669"/>
    <property type="project" value="InterPro"/>
</dbReference>
<keyword evidence="11" id="KW-1185">Reference proteome</keyword>
<evidence type="ECO:0000313" key="10">
    <source>
        <dbReference type="EMBL" id="EKD17591.1"/>
    </source>
</evidence>
<dbReference type="GO" id="GO:0017056">
    <property type="term" value="F:structural constituent of nuclear pore"/>
    <property type="evidence" value="ECO:0007669"/>
    <property type="project" value="InterPro"/>
</dbReference>
<dbReference type="GeneID" id="18760387"/>
<protein>
    <submittedName>
        <fullName evidence="10">Nuclear pore complex protein An-Nup82</fullName>
    </submittedName>
</protein>